<organism evidence="2 3">
    <name type="scientific">Streptomyces brevispora</name>
    <dbReference type="NCBI Taxonomy" id="887462"/>
    <lineage>
        <taxon>Bacteria</taxon>
        <taxon>Bacillati</taxon>
        <taxon>Actinomycetota</taxon>
        <taxon>Actinomycetes</taxon>
        <taxon>Kitasatosporales</taxon>
        <taxon>Streptomycetaceae</taxon>
        <taxon>Streptomyces</taxon>
    </lineage>
</organism>
<feature type="region of interest" description="Disordered" evidence="1">
    <location>
        <begin position="26"/>
        <end position="64"/>
    </location>
</feature>
<sequence>MPHRNAPLTETGRLRLAPGVLDALEKAAEEEKARSKGAPKKNKPGREPMALLSEDASGAAASSH</sequence>
<reference evidence="2 3" key="1">
    <citation type="submission" date="2019-06" db="EMBL/GenBank/DDBJ databases">
        <title>Sequencing the genomes of 1000 actinobacteria strains.</title>
        <authorList>
            <person name="Klenk H.-P."/>
        </authorList>
    </citation>
    <scope>NUCLEOTIDE SEQUENCE [LARGE SCALE GENOMIC DNA]</scope>
    <source>
        <strain evidence="2 3">DSM 42059</strain>
    </source>
</reference>
<dbReference type="RefSeq" id="WP_208764587.1">
    <property type="nucleotide sequence ID" value="NZ_JBHJUX010000082.1"/>
</dbReference>
<evidence type="ECO:0000313" key="2">
    <source>
        <dbReference type="EMBL" id="TWG02757.1"/>
    </source>
</evidence>
<evidence type="ECO:0000256" key="1">
    <source>
        <dbReference type="SAM" id="MobiDB-lite"/>
    </source>
</evidence>
<protein>
    <submittedName>
        <fullName evidence="2">Uncharacterized protein</fullName>
    </submittedName>
</protein>
<gene>
    <name evidence="2" type="ORF">FHX80_111168</name>
</gene>
<dbReference type="AlphaFoldDB" id="A0A561UTT3"/>
<evidence type="ECO:0000313" key="3">
    <source>
        <dbReference type="Proteomes" id="UP000318186"/>
    </source>
</evidence>
<accession>A0A561UTT3</accession>
<dbReference type="EMBL" id="VIWW01000001">
    <property type="protein sequence ID" value="TWG02757.1"/>
    <property type="molecule type" value="Genomic_DNA"/>
</dbReference>
<dbReference type="Proteomes" id="UP000318186">
    <property type="component" value="Unassembled WGS sequence"/>
</dbReference>
<proteinExistence type="predicted"/>
<name>A0A561UTT3_9ACTN</name>
<comment type="caution">
    <text evidence="2">The sequence shown here is derived from an EMBL/GenBank/DDBJ whole genome shotgun (WGS) entry which is preliminary data.</text>
</comment>